<comment type="caution">
    <text evidence="1">The sequence shown here is derived from an EMBL/GenBank/DDBJ whole genome shotgun (WGS) entry which is preliminary data.</text>
</comment>
<dbReference type="PANTHER" id="PTHR40053:SF1">
    <property type="entry name" value="SPORULATION-CONTROL PROTEIN SPO0M"/>
    <property type="match status" value="1"/>
</dbReference>
<dbReference type="PANTHER" id="PTHR40053">
    <property type="entry name" value="SPORULATION-CONTROL PROTEIN SPO0M"/>
    <property type="match status" value="1"/>
</dbReference>
<evidence type="ECO:0000313" key="1">
    <source>
        <dbReference type="EMBL" id="MBD3921908.1"/>
    </source>
</evidence>
<name>A0ABR8N143_9BACL</name>
<reference evidence="1 2" key="1">
    <citation type="submission" date="2020-09" db="EMBL/GenBank/DDBJ databases">
        <title>Paenibacillus sp. strain PR3 16S rRNA gene Genome sequencing and assembly.</title>
        <authorList>
            <person name="Kim J."/>
        </authorList>
    </citation>
    <scope>NUCLEOTIDE SEQUENCE [LARGE SCALE GENOMIC DNA]</scope>
    <source>
        <strain evidence="1 2">PR3</strain>
    </source>
</reference>
<sequence length="261" mass="29223">MSLFNRIMASVGVGSAKVDTLLEKASYYPGEEIRGVIRIYGGTVEQRIEGIDLAVMTYYTREVNDTKVQEKAQLGVIRATPPIQLQANEQKDVEFAFQLPVSTPLTIGRTPVFIQTTADIRSAVDPTDQDRIDVVPTQPMRVIMQAVEALGFRLREVETLYAPRLGGAHSPFVQELEWVPQSGVYRGRLDELELIFLRQQNGNVELLLQIDRKAVGLFGRFAEAMEMDESFVRVTVSQQDIQGGPKRVASVLNQVISRFSH</sequence>
<protein>
    <submittedName>
        <fullName evidence="1">Sporulation protein</fullName>
    </submittedName>
</protein>
<evidence type="ECO:0000313" key="2">
    <source>
        <dbReference type="Proteomes" id="UP000609346"/>
    </source>
</evidence>
<keyword evidence="2" id="KW-1185">Reference proteome</keyword>
<proteinExistence type="predicted"/>
<accession>A0ABR8N143</accession>
<gene>
    <name evidence="1" type="ORF">H8B09_24315</name>
</gene>
<dbReference type="InterPro" id="IPR009776">
    <property type="entry name" value="Spore_0_M"/>
</dbReference>
<organism evidence="1 2">
    <name type="scientific">Paenibacillus terricola</name>
    <dbReference type="NCBI Taxonomy" id="2763503"/>
    <lineage>
        <taxon>Bacteria</taxon>
        <taxon>Bacillati</taxon>
        <taxon>Bacillota</taxon>
        <taxon>Bacilli</taxon>
        <taxon>Bacillales</taxon>
        <taxon>Paenibacillaceae</taxon>
        <taxon>Paenibacillus</taxon>
    </lineage>
</organism>
<dbReference type="RefSeq" id="WP_191206210.1">
    <property type="nucleotide sequence ID" value="NZ_JACXZA010000007.1"/>
</dbReference>
<dbReference type="Proteomes" id="UP000609346">
    <property type="component" value="Unassembled WGS sequence"/>
</dbReference>
<dbReference type="Pfam" id="PF07070">
    <property type="entry name" value="Spo0M"/>
    <property type="match status" value="1"/>
</dbReference>
<dbReference type="EMBL" id="JACXZA010000007">
    <property type="protein sequence ID" value="MBD3921908.1"/>
    <property type="molecule type" value="Genomic_DNA"/>
</dbReference>